<evidence type="ECO:0000256" key="3">
    <source>
        <dbReference type="ARBA" id="ARBA00022729"/>
    </source>
</evidence>
<dbReference type="Pfam" id="PF05577">
    <property type="entry name" value="Peptidase_S28"/>
    <property type="match status" value="1"/>
</dbReference>
<dbReference type="GO" id="GO:0070008">
    <property type="term" value="F:serine-type exopeptidase activity"/>
    <property type="evidence" value="ECO:0007669"/>
    <property type="project" value="InterPro"/>
</dbReference>
<dbReference type="AlphaFoldDB" id="A0A8H3UN88"/>
<organism evidence="6 7">
    <name type="scientific">Venturia inaequalis</name>
    <name type="common">Apple scab fungus</name>
    <dbReference type="NCBI Taxonomy" id="5025"/>
    <lineage>
        <taxon>Eukaryota</taxon>
        <taxon>Fungi</taxon>
        <taxon>Dikarya</taxon>
        <taxon>Ascomycota</taxon>
        <taxon>Pezizomycotina</taxon>
        <taxon>Dothideomycetes</taxon>
        <taxon>Pleosporomycetidae</taxon>
        <taxon>Venturiales</taxon>
        <taxon>Venturiaceae</taxon>
        <taxon>Venturia</taxon>
    </lineage>
</organism>
<keyword evidence="3" id="KW-0732">Signal</keyword>
<reference evidence="6 7" key="1">
    <citation type="submission" date="2018-12" db="EMBL/GenBank/DDBJ databases">
        <title>Venturia inaequalis Genome Resource.</title>
        <authorList>
            <person name="Lichtner F.J."/>
        </authorList>
    </citation>
    <scope>NUCLEOTIDE SEQUENCE [LARGE SCALE GENOMIC DNA]</scope>
    <source>
        <strain evidence="6 7">120213</strain>
    </source>
</reference>
<sequence>MSPQKSTFLLGPWSWQGNQFDSNSGFYTFCDTIEGIPQNQTQNQTSQNITLPPETGIGLALALPNYAKWMSHSFLPGFCESFHYPEWTGRNNVACLETYDTKSPYYTDWSLSNKFSRQWTWLTCNEPFGYWPTATPPDRPSIVPRLVNRAYWERQCALWFPTSPSGRTYGIAAGKTYEAQNAYTGGWSVTNSTRLLHVNGEFDPWREAGVSSDFRPGGPLASTARVPVFVVPGGFHASEITTLNGVVNRGCRDVIDKVIGTLEEWVGEWKGRGTG</sequence>
<dbReference type="PANTHER" id="PTHR11010:SF23">
    <property type="entry name" value="SERINE PEPTIDASE"/>
    <property type="match status" value="1"/>
</dbReference>
<dbReference type="Proteomes" id="UP000447873">
    <property type="component" value="Unassembled WGS sequence"/>
</dbReference>
<evidence type="ECO:0000256" key="4">
    <source>
        <dbReference type="ARBA" id="ARBA00022801"/>
    </source>
</evidence>
<name>A0A8H3UN88_VENIN</name>
<evidence type="ECO:0000313" key="6">
    <source>
        <dbReference type="EMBL" id="KAE9972366.1"/>
    </source>
</evidence>
<protein>
    <submittedName>
        <fullName evidence="6">Uncharacterized protein</fullName>
    </submittedName>
</protein>
<accession>A0A8H3UN88</accession>
<dbReference type="InterPro" id="IPR029058">
    <property type="entry name" value="AB_hydrolase_fold"/>
</dbReference>
<keyword evidence="4" id="KW-0378">Hydrolase</keyword>
<dbReference type="EMBL" id="WNWS01000271">
    <property type="protein sequence ID" value="KAE9972366.1"/>
    <property type="molecule type" value="Genomic_DNA"/>
</dbReference>
<dbReference type="PANTHER" id="PTHR11010">
    <property type="entry name" value="PROTEASE S28 PRO-X CARBOXYPEPTIDASE-RELATED"/>
    <property type="match status" value="1"/>
</dbReference>
<gene>
    <name evidence="6" type="ORF">EG328_005058</name>
</gene>
<evidence type="ECO:0000256" key="2">
    <source>
        <dbReference type="ARBA" id="ARBA00022670"/>
    </source>
</evidence>
<dbReference type="InterPro" id="IPR008758">
    <property type="entry name" value="Peptidase_S28"/>
</dbReference>
<evidence type="ECO:0000256" key="5">
    <source>
        <dbReference type="ARBA" id="ARBA00023180"/>
    </source>
</evidence>
<proteinExistence type="inferred from homology"/>
<keyword evidence="2" id="KW-0645">Protease</keyword>
<comment type="similarity">
    <text evidence="1">Belongs to the peptidase S28 family.</text>
</comment>
<comment type="caution">
    <text evidence="6">The sequence shown here is derived from an EMBL/GenBank/DDBJ whole genome shotgun (WGS) entry which is preliminary data.</text>
</comment>
<evidence type="ECO:0000256" key="1">
    <source>
        <dbReference type="ARBA" id="ARBA00011079"/>
    </source>
</evidence>
<dbReference type="GO" id="GO:0006508">
    <property type="term" value="P:proteolysis"/>
    <property type="evidence" value="ECO:0007669"/>
    <property type="project" value="UniProtKB-KW"/>
</dbReference>
<keyword evidence="5" id="KW-0325">Glycoprotein</keyword>
<evidence type="ECO:0000313" key="7">
    <source>
        <dbReference type="Proteomes" id="UP000447873"/>
    </source>
</evidence>
<dbReference type="Gene3D" id="3.40.50.1820">
    <property type="entry name" value="alpha/beta hydrolase"/>
    <property type="match status" value="1"/>
</dbReference>
<dbReference type="GO" id="GO:0008239">
    <property type="term" value="F:dipeptidyl-peptidase activity"/>
    <property type="evidence" value="ECO:0007669"/>
    <property type="project" value="TreeGrafter"/>
</dbReference>